<dbReference type="Gene3D" id="3.90.1140.10">
    <property type="entry name" value="Cyclic phosphodiesterase"/>
    <property type="match status" value="1"/>
</dbReference>
<name>A0A7Y9GMN6_9MICO</name>
<dbReference type="EMBL" id="JACCBV010000001">
    <property type="protein sequence ID" value="NYE19305.1"/>
    <property type="molecule type" value="Genomic_DNA"/>
</dbReference>
<proteinExistence type="predicted"/>
<protein>
    <submittedName>
        <fullName evidence="1">2'-5' RNA ligase</fullName>
    </submittedName>
</protein>
<dbReference type="InterPro" id="IPR009097">
    <property type="entry name" value="Cyclic_Pdiesterase"/>
</dbReference>
<keyword evidence="2" id="KW-1185">Reference proteome</keyword>
<gene>
    <name evidence="1" type="ORF">BJ991_001333</name>
</gene>
<dbReference type="SUPFAM" id="SSF55144">
    <property type="entry name" value="LigT-like"/>
    <property type="match status" value="1"/>
</dbReference>
<organism evidence="1 2">
    <name type="scientific">Microbacterium immunditiarum</name>
    <dbReference type="NCBI Taxonomy" id="337480"/>
    <lineage>
        <taxon>Bacteria</taxon>
        <taxon>Bacillati</taxon>
        <taxon>Actinomycetota</taxon>
        <taxon>Actinomycetes</taxon>
        <taxon>Micrococcales</taxon>
        <taxon>Microbacteriaceae</taxon>
        <taxon>Microbacterium</taxon>
    </lineage>
</organism>
<sequence length="167" mass="18485">MFSVELVLDAEAERAVREDWDRLLAADLPSAGRNPAPSNRPHVTLAVRGSLDPAMFADVTELLPVPIELGGVLLLGHRDRFILTRHIVLNRPLLEVHRAVAELAGPPEPRYSNTAPDRWTPHVTLARGLTATRLATALRVISHRHVMGEATGLRVWNAQERVVTTLR</sequence>
<reference evidence="1 2" key="1">
    <citation type="submission" date="2020-07" db="EMBL/GenBank/DDBJ databases">
        <title>Sequencing the genomes of 1000 actinobacteria strains.</title>
        <authorList>
            <person name="Klenk H.-P."/>
        </authorList>
    </citation>
    <scope>NUCLEOTIDE SEQUENCE [LARGE SCALE GENOMIC DNA]</scope>
    <source>
        <strain evidence="1 2">DSM 24662</strain>
    </source>
</reference>
<evidence type="ECO:0000313" key="2">
    <source>
        <dbReference type="Proteomes" id="UP000576969"/>
    </source>
</evidence>
<dbReference type="Pfam" id="PF13563">
    <property type="entry name" value="2_5_RNA_ligase2"/>
    <property type="match status" value="1"/>
</dbReference>
<comment type="caution">
    <text evidence="1">The sequence shown here is derived from an EMBL/GenBank/DDBJ whole genome shotgun (WGS) entry which is preliminary data.</text>
</comment>
<keyword evidence="1" id="KW-0436">Ligase</keyword>
<dbReference type="AlphaFoldDB" id="A0A7Y9GMN6"/>
<evidence type="ECO:0000313" key="1">
    <source>
        <dbReference type="EMBL" id="NYE19305.1"/>
    </source>
</evidence>
<dbReference type="Proteomes" id="UP000576969">
    <property type="component" value="Unassembled WGS sequence"/>
</dbReference>
<dbReference type="GO" id="GO:0016874">
    <property type="term" value="F:ligase activity"/>
    <property type="evidence" value="ECO:0007669"/>
    <property type="project" value="UniProtKB-KW"/>
</dbReference>
<dbReference type="RefSeq" id="WP_179488553.1">
    <property type="nucleotide sequence ID" value="NZ_JACCBV010000001.1"/>
</dbReference>
<accession>A0A7Y9GMN6</accession>